<sequence length="86" mass="10086">MMYELQMVIHVWAWISSHFGSDLPAIIPNSWDGCDCPRSCDRHASKVVFVPSGVLHLRRTSFLDLQIFLTRFIRIIIITNRMAKYY</sequence>
<dbReference type="Proteomes" id="UP000784294">
    <property type="component" value="Unassembled WGS sequence"/>
</dbReference>
<accession>A0A3S5CQ92</accession>
<dbReference type="AlphaFoldDB" id="A0A3S5CQ92"/>
<protein>
    <submittedName>
        <fullName evidence="1">Uncharacterized protein</fullName>
    </submittedName>
</protein>
<evidence type="ECO:0000313" key="2">
    <source>
        <dbReference type="Proteomes" id="UP000784294"/>
    </source>
</evidence>
<reference evidence="1" key="1">
    <citation type="submission" date="2018-11" db="EMBL/GenBank/DDBJ databases">
        <authorList>
            <consortium name="Pathogen Informatics"/>
        </authorList>
    </citation>
    <scope>NUCLEOTIDE SEQUENCE</scope>
</reference>
<keyword evidence="2" id="KW-1185">Reference proteome</keyword>
<comment type="caution">
    <text evidence="1">The sequence shown here is derived from an EMBL/GenBank/DDBJ whole genome shotgun (WGS) entry which is preliminary data.</text>
</comment>
<proteinExistence type="predicted"/>
<name>A0A3S5CQ92_9PLAT</name>
<gene>
    <name evidence="1" type="ORF">PXEA_LOCUS21049</name>
</gene>
<organism evidence="1 2">
    <name type="scientific">Protopolystoma xenopodis</name>
    <dbReference type="NCBI Taxonomy" id="117903"/>
    <lineage>
        <taxon>Eukaryota</taxon>
        <taxon>Metazoa</taxon>
        <taxon>Spiralia</taxon>
        <taxon>Lophotrochozoa</taxon>
        <taxon>Platyhelminthes</taxon>
        <taxon>Monogenea</taxon>
        <taxon>Polyopisthocotylea</taxon>
        <taxon>Polystomatidea</taxon>
        <taxon>Polystomatidae</taxon>
        <taxon>Protopolystoma</taxon>
    </lineage>
</organism>
<dbReference type="EMBL" id="CAAALY010088455">
    <property type="protein sequence ID" value="VEL27609.1"/>
    <property type="molecule type" value="Genomic_DNA"/>
</dbReference>
<evidence type="ECO:0000313" key="1">
    <source>
        <dbReference type="EMBL" id="VEL27609.1"/>
    </source>
</evidence>